<feature type="transmembrane region" description="Helical" evidence="6">
    <location>
        <begin position="31"/>
        <end position="49"/>
    </location>
</feature>
<organism evidence="8">
    <name type="scientific">Burkholderia orbicola (strain AU 1054)</name>
    <dbReference type="NCBI Taxonomy" id="331271"/>
    <lineage>
        <taxon>Bacteria</taxon>
        <taxon>Pseudomonadati</taxon>
        <taxon>Pseudomonadota</taxon>
        <taxon>Betaproteobacteria</taxon>
        <taxon>Burkholderiales</taxon>
        <taxon>Burkholderiaceae</taxon>
        <taxon>Burkholderia</taxon>
        <taxon>Burkholderia cepacia complex</taxon>
        <taxon>Burkholderia orbicola</taxon>
    </lineage>
</organism>
<dbReference type="InterPro" id="IPR036259">
    <property type="entry name" value="MFS_trans_sf"/>
</dbReference>
<evidence type="ECO:0000256" key="6">
    <source>
        <dbReference type="SAM" id="Phobius"/>
    </source>
</evidence>
<dbReference type="FunFam" id="1.20.1250.20:FF:000018">
    <property type="entry name" value="MFS transporter permease"/>
    <property type="match status" value="1"/>
</dbReference>
<keyword evidence="2" id="KW-0813">Transport</keyword>
<evidence type="ECO:0000259" key="7">
    <source>
        <dbReference type="PROSITE" id="PS50850"/>
    </source>
</evidence>
<protein>
    <submittedName>
        <fullName evidence="8">Major facilitator superfamily MFS_1</fullName>
    </submittedName>
</protein>
<dbReference type="AlphaFoldDB" id="A0A0H2Y1Q4"/>
<accession>A0A0H2Y1Q4</accession>
<feature type="transmembrane region" description="Helical" evidence="6">
    <location>
        <begin position="382"/>
        <end position="402"/>
    </location>
</feature>
<evidence type="ECO:0000256" key="4">
    <source>
        <dbReference type="ARBA" id="ARBA00022989"/>
    </source>
</evidence>
<sequence>MEIDAACNPGDLAAPASAHDLAQEDRIFRRLAVQILPILMFAYVTSYIDRVNVSFAKLQMSEHLGFSDAVFGFGAGIFFLGYVIFEVPSNMLLVRVGPRRWITRIVVSWGVVSGLTAFVSTPMQFYVMRFLLGVAEAGFIPAIVLYMARSFPGRRRARILSMFYAALALAGLIGSPLTGFILQYFDGAMQIPGWKWIFILESLPAFVAALYVWKGLDDDVTRSERFSQAERAVLARVLAEDRATTESVNHRGLFSNWLVWAFCVIYFLDVFAIYGYTFWAPTMIKQMGIGSDFVIGLLAALPNAVAVVVMVLFGRSADRCGRQRLHVAALLLMGATGLGLSVVWHDQLWLGMFALCIANAGLISFPPLFWSMPTAALGTASVSMGIAVISSFGNLGGFFGPYAVGYLKQASGSLAAPLFVMVGCLLLGIVLTMLLPARLVDR</sequence>
<keyword evidence="3 6" id="KW-0812">Transmembrane</keyword>
<dbReference type="GO" id="GO:0022857">
    <property type="term" value="F:transmembrane transporter activity"/>
    <property type="evidence" value="ECO:0007669"/>
    <property type="project" value="InterPro"/>
</dbReference>
<name>A0A0H2Y1Q4_BURO1</name>
<evidence type="ECO:0000313" key="8">
    <source>
        <dbReference type="EMBL" id="ABF80408.1"/>
    </source>
</evidence>
<keyword evidence="4 6" id="KW-1133">Transmembrane helix</keyword>
<feature type="transmembrane region" description="Helical" evidence="6">
    <location>
        <begin position="414"/>
        <end position="435"/>
    </location>
</feature>
<feature type="transmembrane region" description="Helical" evidence="6">
    <location>
        <begin position="257"/>
        <end position="281"/>
    </location>
</feature>
<dbReference type="Gene3D" id="1.20.1250.20">
    <property type="entry name" value="MFS general substrate transporter like domains"/>
    <property type="match status" value="2"/>
</dbReference>
<feature type="domain" description="Major facilitator superfamily (MFS) profile" evidence="7">
    <location>
        <begin position="35"/>
        <end position="440"/>
    </location>
</feature>
<dbReference type="EMBL" id="CP000380">
    <property type="protein sequence ID" value="ABF80408.1"/>
    <property type="molecule type" value="Genomic_DNA"/>
</dbReference>
<dbReference type="PANTHER" id="PTHR43791">
    <property type="entry name" value="PERMEASE-RELATED"/>
    <property type="match status" value="1"/>
</dbReference>
<dbReference type="GO" id="GO:0016020">
    <property type="term" value="C:membrane"/>
    <property type="evidence" value="ECO:0007669"/>
    <property type="project" value="UniProtKB-SubCell"/>
</dbReference>
<dbReference type="SUPFAM" id="SSF103473">
    <property type="entry name" value="MFS general substrate transporter"/>
    <property type="match status" value="1"/>
</dbReference>
<dbReference type="PROSITE" id="PS50850">
    <property type="entry name" value="MFS"/>
    <property type="match status" value="1"/>
</dbReference>
<evidence type="ECO:0000256" key="1">
    <source>
        <dbReference type="ARBA" id="ARBA00004141"/>
    </source>
</evidence>
<feature type="transmembrane region" description="Helical" evidence="6">
    <location>
        <begin position="293"/>
        <end position="313"/>
    </location>
</feature>
<evidence type="ECO:0000256" key="2">
    <source>
        <dbReference type="ARBA" id="ARBA00022448"/>
    </source>
</evidence>
<feature type="transmembrane region" description="Helical" evidence="6">
    <location>
        <begin position="69"/>
        <end position="89"/>
    </location>
</feature>
<reference evidence="8" key="1">
    <citation type="submission" date="2006-05" db="EMBL/GenBank/DDBJ databases">
        <title>Complete sequence of chromosome 3 of Burkholderia cenocepacia AU 1054.</title>
        <authorList>
            <consortium name="US DOE Joint Genome Institute"/>
            <person name="Copeland A."/>
            <person name="Lucas S."/>
            <person name="Lapidus A."/>
            <person name="Barry K."/>
            <person name="Detter J.C."/>
            <person name="Glavina del Rio T."/>
            <person name="Hammon N."/>
            <person name="Israni S."/>
            <person name="Dalin E."/>
            <person name="Tice H."/>
            <person name="Pitluck S."/>
            <person name="Chain P."/>
            <person name="Malfatti S."/>
            <person name="Shin M."/>
            <person name="Vergez L."/>
            <person name="Schmutz J."/>
            <person name="Larimer F."/>
            <person name="Land M."/>
            <person name="Hauser L."/>
            <person name="Kyrpides N."/>
            <person name="Lykidis A."/>
            <person name="LiPuma J.J."/>
            <person name="Konstantinidis K."/>
            <person name="Tiedje J.M."/>
            <person name="Richardson P."/>
        </authorList>
    </citation>
    <scope>NUCLEOTIDE SEQUENCE [LARGE SCALE GENOMIC DNA]</scope>
    <source>
        <strain evidence="8">AU 1054</strain>
    </source>
</reference>
<feature type="transmembrane region" description="Helical" evidence="6">
    <location>
        <begin position="126"/>
        <end position="147"/>
    </location>
</feature>
<evidence type="ECO:0000256" key="5">
    <source>
        <dbReference type="ARBA" id="ARBA00023136"/>
    </source>
</evidence>
<gene>
    <name evidence="8" type="ordered locus">Bcen_5536</name>
</gene>
<comment type="subcellular location">
    <subcellularLocation>
        <location evidence="1">Membrane</location>
        <topology evidence="1">Multi-pass membrane protein</topology>
    </subcellularLocation>
</comment>
<feature type="transmembrane region" description="Helical" evidence="6">
    <location>
        <begin position="101"/>
        <end position="120"/>
    </location>
</feature>
<dbReference type="InterPro" id="IPR011701">
    <property type="entry name" value="MFS"/>
</dbReference>
<proteinExistence type="predicted"/>
<dbReference type="HOGENOM" id="CLU_001265_0_0_4"/>
<keyword evidence="5 6" id="KW-0472">Membrane</keyword>
<dbReference type="Pfam" id="PF07690">
    <property type="entry name" value="MFS_1"/>
    <property type="match status" value="1"/>
</dbReference>
<feature type="transmembrane region" description="Helical" evidence="6">
    <location>
        <begin position="159"/>
        <end position="182"/>
    </location>
</feature>
<feature type="transmembrane region" description="Helical" evidence="6">
    <location>
        <begin position="325"/>
        <end position="344"/>
    </location>
</feature>
<evidence type="ECO:0000256" key="3">
    <source>
        <dbReference type="ARBA" id="ARBA00022692"/>
    </source>
</evidence>
<feature type="transmembrane region" description="Helical" evidence="6">
    <location>
        <begin position="194"/>
        <end position="213"/>
    </location>
</feature>
<dbReference type="CDD" id="cd17319">
    <property type="entry name" value="MFS_ExuT_GudP_like"/>
    <property type="match status" value="1"/>
</dbReference>
<feature type="transmembrane region" description="Helical" evidence="6">
    <location>
        <begin position="350"/>
        <end position="370"/>
    </location>
</feature>
<dbReference type="PANTHER" id="PTHR43791:SF36">
    <property type="entry name" value="TRANSPORTER, PUTATIVE (AFU_ORTHOLOGUE AFUA_6G08340)-RELATED"/>
    <property type="match status" value="1"/>
</dbReference>
<dbReference type="InterPro" id="IPR020846">
    <property type="entry name" value="MFS_dom"/>
</dbReference>